<sequence>MGFSAVAVNGETYNESIHKEIETLQHQVIITSPEMCLEHDGFRKLLSDPKFAAHISTFIIDEAHCISQWGDKFQPVYSELGTLRSFVSENIPFLVTSATLPPLVLAEVWKTMHIQSDNSYHINLGTDRPNIAWFVRLMKGGKTDFESLDFLVASGYSVHGFF</sequence>
<keyword evidence="3" id="KW-0238">DNA-binding</keyword>
<reference evidence="8 9" key="1">
    <citation type="submission" date="2014-04" db="EMBL/GenBank/DDBJ databases">
        <authorList>
            <consortium name="DOE Joint Genome Institute"/>
            <person name="Kuo A."/>
            <person name="Kohler A."/>
            <person name="Nagy L.G."/>
            <person name="Floudas D."/>
            <person name="Copeland A."/>
            <person name="Barry K.W."/>
            <person name="Cichocki N."/>
            <person name="Veneault-Fourrey C."/>
            <person name="LaButti K."/>
            <person name="Lindquist E.A."/>
            <person name="Lipzen A."/>
            <person name="Lundell T."/>
            <person name="Morin E."/>
            <person name="Murat C."/>
            <person name="Sun H."/>
            <person name="Tunlid A."/>
            <person name="Henrissat B."/>
            <person name="Grigoriev I.V."/>
            <person name="Hibbett D.S."/>
            <person name="Martin F."/>
            <person name="Nordberg H.P."/>
            <person name="Cantor M.N."/>
            <person name="Hua S.X."/>
        </authorList>
    </citation>
    <scope>NUCLEOTIDE SEQUENCE [LARGE SCALE GENOMIC DNA]</scope>
    <source>
        <strain evidence="8 9">LaAM-08-1</strain>
    </source>
</reference>
<dbReference type="Gene3D" id="3.40.50.300">
    <property type="entry name" value="P-loop containing nucleotide triphosphate hydrolases"/>
    <property type="match status" value="1"/>
</dbReference>
<dbReference type="STRING" id="1095629.A0A0C9YD19"/>
<dbReference type="PROSITE" id="PS00690">
    <property type="entry name" value="DEAH_ATP_HELICASE"/>
    <property type="match status" value="1"/>
</dbReference>
<dbReference type="GO" id="GO:0016787">
    <property type="term" value="F:hydrolase activity"/>
    <property type="evidence" value="ECO:0007669"/>
    <property type="project" value="UniProtKB-KW"/>
</dbReference>
<accession>A0A0C9YD19</accession>
<dbReference type="EMBL" id="KN838555">
    <property type="protein sequence ID" value="KIK06058.1"/>
    <property type="molecule type" value="Genomic_DNA"/>
</dbReference>
<evidence type="ECO:0000256" key="6">
    <source>
        <dbReference type="ARBA" id="ARBA00034808"/>
    </source>
</evidence>
<gene>
    <name evidence="8" type="ORF">K443DRAFT_130111</name>
</gene>
<evidence type="ECO:0000256" key="2">
    <source>
        <dbReference type="ARBA" id="ARBA00022801"/>
    </source>
</evidence>
<dbReference type="SUPFAM" id="SSF52540">
    <property type="entry name" value="P-loop containing nucleoside triphosphate hydrolases"/>
    <property type="match status" value="1"/>
</dbReference>
<dbReference type="AlphaFoldDB" id="A0A0C9YD19"/>
<evidence type="ECO:0000313" key="9">
    <source>
        <dbReference type="Proteomes" id="UP000054477"/>
    </source>
</evidence>
<dbReference type="InterPro" id="IPR011545">
    <property type="entry name" value="DEAD/DEAH_box_helicase_dom"/>
</dbReference>
<dbReference type="PANTHER" id="PTHR13710:SF105">
    <property type="entry name" value="ATP-DEPENDENT DNA HELICASE Q1"/>
    <property type="match status" value="1"/>
</dbReference>
<comment type="similarity">
    <text evidence="1">Belongs to the helicase family. RecQ subfamily.</text>
</comment>
<name>A0A0C9YD19_9AGAR</name>
<organism evidence="8 9">
    <name type="scientific">Laccaria amethystina LaAM-08-1</name>
    <dbReference type="NCBI Taxonomy" id="1095629"/>
    <lineage>
        <taxon>Eukaryota</taxon>
        <taxon>Fungi</taxon>
        <taxon>Dikarya</taxon>
        <taxon>Basidiomycota</taxon>
        <taxon>Agaricomycotina</taxon>
        <taxon>Agaricomycetes</taxon>
        <taxon>Agaricomycetidae</taxon>
        <taxon>Agaricales</taxon>
        <taxon>Agaricineae</taxon>
        <taxon>Hydnangiaceae</taxon>
        <taxon>Laccaria</taxon>
    </lineage>
</organism>
<keyword evidence="2" id="KW-0378">Hydrolase</keyword>
<evidence type="ECO:0000259" key="7">
    <source>
        <dbReference type="PROSITE" id="PS51192"/>
    </source>
</evidence>
<dbReference type="GO" id="GO:0000724">
    <property type="term" value="P:double-strand break repair via homologous recombination"/>
    <property type="evidence" value="ECO:0007669"/>
    <property type="project" value="TreeGrafter"/>
</dbReference>
<keyword evidence="4" id="KW-0413">Isomerase</keyword>
<comment type="catalytic activity">
    <reaction evidence="5">
        <text>Couples ATP hydrolysis with the unwinding of duplex DNA by translocating in the 3'-5' direction.</text>
        <dbReference type="EC" id="5.6.2.4"/>
    </reaction>
</comment>
<reference evidence="9" key="2">
    <citation type="submission" date="2015-01" db="EMBL/GenBank/DDBJ databases">
        <title>Evolutionary Origins and Diversification of the Mycorrhizal Mutualists.</title>
        <authorList>
            <consortium name="DOE Joint Genome Institute"/>
            <consortium name="Mycorrhizal Genomics Consortium"/>
            <person name="Kohler A."/>
            <person name="Kuo A."/>
            <person name="Nagy L.G."/>
            <person name="Floudas D."/>
            <person name="Copeland A."/>
            <person name="Barry K.W."/>
            <person name="Cichocki N."/>
            <person name="Veneault-Fourrey C."/>
            <person name="LaButti K."/>
            <person name="Lindquist E.A."/>
            <person name="Lipzen A."/>
            <person name="Lundell T."/>
            <person name="Morin E."/>
            <person name="Murat C."/>
            <person name="Riley R."/>
            <person name="Ohm R."/>
            <person name="Sun H."/>
            <person name="Tunlid A."/>
            <person name="Henrissat B."/>
            <person name="Grigoriev I.V."/>
            <person name="Hibbett D.S."/>
            <person name="Martin F."/>
        </authorList>
    </citation>
    <scope>NUCLEOTIDE SEQUENCE [LARGE SCALE GENOMIC DNA]</scope>
    <source>
        <strain evidence="9">LaAM-08-1</strain>
    </source>
</reference>
<dbReference type="Proteomes" id="UP000054477">
    <property type="component" value="Unassembled WGS sequence"/>
</dbReference>
<feature type="domain" description="Helicase ATP-binding" evidence="7">
    <location>
        <begin position="1"/>
        <end position="118"/>
    </location>
</feature>
<dbReference type="GO" id="GO:0005737">
    <property type="term" value="C:cytoplasm"/>
    <property type="evidence" value="ECO:0007669"/>
    <property type="project" value="TreeGrafter"/>
</dbReference>
<dbReference type="EC" id="5.6.2.4" evidence="6"/>
<dbReference type="GO" id="GO:0043138">
    <property type="term" value="F:3'-5' DNA helicase activity"/>
    <property type="evidence" value="ECO:0007669"/>
    <property type="project" value="UniProtKB-EC"/>
</dbReference>
<dbReference type="InterPro" id="IPR002464">
    <property type="entry name" value="DNA/RNA_helicase_DEAH_CS"/>
</dbReference>
<dbReference type="Pfam" id="PF00270">
    <property type="entry name" value="DEAD"/>
    <property type="match status" value="1"/>
</dbReference>
<dbReference type="HOGENOM" id="CLU_126713_0_1_1"/>
<dbReference type="GO" id="GO:0005694">
    <property type="term" value="C:chromosome"/>
    <property type="evidence" value="ECO:0007669"/>
    <property type="project" value="TreeGrafter"/>
</dbReference>
<dbReference type="PROSITE" id="PS51192">
    <property type="entry name" value="HELICASE_ATP_BIND_1"/>
    <property type="match status" value="1"/>
</dbReference>
<evidence type="ECO:0000313" key="8">
    <source>
        <dbReference type="EMBL" id="KIK06058.1"/>
    </source>
</evidence>
<proteinExistence type="inferred from homology"/>
<dbReference type="InterPro" id="IPR027417">
    <property type="entry name" value="P-loop_NTPase"/>
</dbReference>
<dbReference type="GO" id="GO:0009378">
    <property type="term" value="F:four-way junction helicase activity"/>
    <property type="evidence" value="ECO:0007669"/>
    <property type="project" value="TreeGrafter"/>
</dbReference>
<dbReference type="GO" id="GO:0005524">
    <property type="term" value="F:ATP binding"/>
    <property type="evidence" value="ECO:0007669"/>
    <property type="project" value="InterPro"/>
</dbReference>
<evidence type="ECO:0000256" key="1">
    <source>
        <dbReference type="ARBA" id="ARBA00005446"/>
    </source>
</evidence>
<dbReference type="GO" id="GO:0003677">
    <property type="term" value="F:DNA binding"/>
    <property type="evidence" value="ECO:0007669"/>
    <property type="project" value="UniProtKB-KW"/>
</dbReference>
<evidence type="ECO:0000256" key="4">
    <source>
        <dbReference type="ARBA" id="ARBA00023235"/>
    </source>
</evidence>
<dbReference type="InterPro" id="IPR014001">
    <property type="entry name" value="Helicase_ATP-bd"/>
</dbReference>
<protein>
    <recommendedName>
        <fullName evidence="6">DNA 3'-5' helicase</fullName>
        <ecNumber evidence="6">5.6.2.4</ecNumber>
    </recommendedName>
</protein>
<keyword evidence="9" id="KW-1185">Reference proteome</keyword>
<evidence type="ECO:0000256" key="5">
    <source>
        <dbReference type="ARBA" id="ARBA00034617"/>
    </source>
</evidence>
<evidence type="ECO:0000256" key="3">
    <source>
        <dbReference type="ARBA" id="ARBA00023125"/>
    </source>
</evidence>
<dbReference type="PANTHER" id="PTHR13710">
    <property type="entry name" value="DNA HELICASE RECQ FAMILY MEMBER"/>
    <property type="match status" value="1"/>
</dbReference>
<dbReference type="OrthoDB" id="2499463at2759"/>